<feature type="compositionally biased region" description="Low complexity" evidence="1">
    <location>
        <begin position="184"/>
        <end position="212"/>
    </location>
</feature>
<dbReference type="Proteomes" id="UP000193642">
    <property type="component" value="Unassembled WGS sequence"/>
</dbReference>
<accession>A0A1Y2CHG3</accession>
<dbReference type="AlphaFoldDB" id="A0A1Y2CHG3"/>
<sequence length="221" mass="22657">MGRTGCRRPHRAATVAHSAATGSNHRGGRVGALVAAFKQAAQSDEVVRHNGESFAFPRVAPGSSSATPVLVLVLLGAVDMARAKTAPAKPKLAAALSREHIETAKALPLPPLPNAPPCLQCTSSDAPPPSLVSSSAGSNNKNTPGAGYVSPYAYRPSSRLRKEDVVSTDDAGAPIVLTSDNVRRNGSNSSSGDTSTAVDLQSSSKRGSPRSSNDGSGVYIY</sequence>
<feature type="compositionally biased region" description="Polar residues" evidence="1">
    <location>
        <begin position="120"/>
        <end position="143"/>
    </location>
</feature>
<organism evidence="2 3">
    <name type="scientific">Rhizoclosmatium globosum</name>
    <dbReference type="NCBI Taxonomy" id="329046"/>
    <lineage>
        <taxon>Eukaryota</taxon>
        <taxon>Fungi</taxon>
        <taxon>Fungi incertae sedis</taxon>
        <taxon>Chytridiomycota</taxon>
        <taxon>Chytridiomycota incertae sedis</taxon>
        <taxon>Chytridiomycetes</taxon>
        <taxon>Chytridiales</taxon>
        <taxon>Chytriomycetaceae</taxon>
        <taxon>Rhizoclosmatium</taxon>
    </lineage>
</organism>
<protein>
    <submittedName>
        <fullName evidence="2">Uncharacterized protein</fullName>
    </submittedName>
</protein>
<feature type="region of interest" description="Disordered" evidence="1">
    <location>
        <begin position="118"/>
        <end position="221"/>
    </location>
</feature>
<reference evidence="2 3" key="1">
    <citation type="submission" date="2016-07" db="EMBL/GenBank/DDBJ databases">
        <title>Pervasive Adenine N6-methylation of Active Genes in Fungi.</title>
        <authorList>
            <consortium name="DOE Joint Genome Institute"/>
            <person name="Mondo S.J."/>
            <person name="Dannebaum R.O."/>
            <person name="Kuo R.C."/>
            <person name="Labutti K."/>
            <person name="Haridas S."/>
            <person name="Kuo A."/>
            <person name="Salamov A."/>
            <person name="Ahrendt S.R."/>
            <person name="Lipzen A."/>
            <person name="Sullivan W."/>
            <person name="Andreopoulos W.B."/>
            <person name="Clum A."/>
            <person name="Lindquist E."/>
            <person name="Daum C."/>
            <person name="Ramamoorthy G.K."/>
            <person name="Gryganskyi A."/>
            <person name="Culley D."/>
            <person name="Magnuson J.K."/>
            <person name="James T.Y."/>
            <person name="O'Malley M.A."/>
            <person name="Stajich J.E."/>
            <person name="Spatafora J.W."/>
            <person name="Visel A."/>
            <person name="Grigoriev I.V."/>
        </authorList>
    </citation>
    <scope>NUCLEOTIDE SEQUENCE [LARGE SCALE GENOMIC DNA]</scope>
    <source>
        <strain evidence="2 3">JEL800</strain>
    </source>
</reference>
<comment type="caution">
    <text evidence="2">The sequence shown here is derived from an EMBL/GenBank/DDBJ whole genome shotgun (WGS) entry which is preliminary data.</text>
</comment>
<gene>
    <name evidence="2" type="ORF">BCR33DRAFT_849110</name>
</gene>
<proteinExistence type="predicted"/>
<evidence type="ECO:0000313" key="2">
    <source>
        <dbReference type="EMBL" id="ORY46376.1"/>
    </source>
</evidence>
<evidence type="ECO:0000256" key="1">
    <source>
        <dbReference type="SAM" id="MobiDB-lite"/>
    </source>
</evidence>
<keyword evidence="3" id="KW-1185">Reference proteome</keyword>
<evidence type="ECO:0000313" key="3">
    <source>
        <dbReference type="Proteomes" id="UP000193642"/>
    </source>
</evidence>
<name>A0A1Y2CHG3_9FUNG</name>
<dbReference type="EMBL" id="MCGO01000016">
    <property type="protein sequence ID" value="ORY46376.1"/>
    <property type="molecule type" value="Genomic_DNA"/>
</dbReference>